<evidence type="ECO:0000256" key="1">
    <source>
        <dbReference type="ARBA" id="ARBA00004613"/>
    </source>
</evidence>
<keyword evidence="6" id="KW-1185">Reference proteome</keyword>
<dbReference type="InterPro" id="IPR011049">
    <property type="entry name" value="Serralysin-like_metalloprot_C"/>
</dbReference>
<feature type="domain" description="Cadherin" evidence="4">
    <location>
        <begin position="484"/>
        <end position="616"/>
    </location>
</feature>
<dbReference type="Gene3D" id="2.150.10.10">
    <property type="entry name" value="Serralysin-like metalloprotease, C-terminal"/>
    <property type="match status" value="4"/>
</dbReference>
<dbReference type="SUPFAM" id="SSF49313">
    <property type="entry name" value="Cadherin-like"/>
    <property type="match status" value="1"/>
</dbReference>
<keyword evidence="2" id="KW-0964">Secreted</keyword>
<dbReference type="SUPFAM" id="SSF51120">
    <property type="entry name" value="beta-Roll"/>
    <property type="match status" value="3"/>
</dbReference>
<dbReference type="PROSITE" id="PS50268">
    <property type="entry name" value="CADHERIN_2"/>
    <property type="match status" value="1"/>
</dbReference>
<feature type="compositionally biased region" description="Gly residues" evidence="3">
    <location>
        <begin position="141"/>
        <end position="154"/>
    </location>
</feature>
<evidence type="ECO:0000313" key="5">
    <source>
        <dbReference type="EMBL" id="WPB84266.1"/>
    </source>
</evidence>
<feature type="compositionally biased region" description="Basic and acidic residues" evidence="3">
    <location>
        <begin position="291"/>
        <end position="304"/>
    </location>
</feature>
<evidence type="ECO:0000313" key="6">
    <source>
        <dbReference type="Proteomes" id="UP001305521"/>
    </source>
</evidence>
<evidence type="ECO:0000256" key="3">
    <source>
        <dbReference type="SAM" id="MobiDB-lite"/>
    </source>
</evidence>
<dbReference type="Gene3D" id="2.60.40.60">
    <property type="entry name" value="Cadherins"/>
    <property type="match status" value="1"/>
</dbReference>
<comment type="subcellular location">
    <subcellularLocation>
        <location evidence="1">Secreted</location>
    </subcellularLocation>
</comment>
<feature type="region of interest" description="Disordered" evidence="3">
    <location>
        <begin position="140"/>
        <end position="328"/>
    </location>
</feature>
<dbReference type="PANTHER" id="PTHR38340:SF1">
    <property type="entry name" value="S-LAYER PROTEIN"/>
    <property type="match status" value="1"/>
</dbReference>
<dbReference type="Pfam" id="PF00353">
    <property type="entry name" value="HemolysinCabind"/>
    <property type="match status" value="5"/>
</dbReference>
<dbReference type="InterPro" id="IPR002126">
    <property type="entry name" value="Cadherin-like_dom"/>
</dbReference>
<organism evidence="5 6">
    <name type="scientific">Sediminicoccus rosea</name>
    <dbReference type="NCBI Taxonomy" id="1225128"/>
    <lineage>
        <taxon>Bacteria</taxon>
        <taxon>Pseudomonadati</taxon>
        <taxon>Pseudomonadota</taxon>
        <taxon>Alphaproteobacteria</taxon>
        <taxon>Acetobacterales</taxon>
        <taxon>Roseomonadaceae</taxon>
        <taxon>Sediminicoccus</taxon>
    </lineage>
</organism>
<proteinExistence type="predicted"/>
<dbReference type="EMBL" id="CP137852">
    <property type="protein sequence ID" value="WPB84266.1"/>
    <property type="molecule type" value="Genomic_DNA"/>
</dbReference>
<dbReference type="PROSITE" id="PS00330">
    <property type="entry name" value="HEMOLYSIN_CALCIUM"/>
    <property type="match status" value="3"/>
</dbReference>
<dbReference type="Proteomes" id="UP001305521">
    <property type="component" value="Chromosome"/>
</dbReference>
<sequence length="1035" mass="102614">MTVFRINPPTTPLVQSGTVGSDFFRVSSVNALLAPGLSQDAGGGNDVLQFVTSAGVTLTDAHFAGLAGFEEMRFYAAAPHSLELGSAAEAAFGPRITITLRNPGASLFVDGSALTGASALDAMGGALADTVLGGAAADKVQGGGGDDSLNGGDGADSLFGGDDNDTLEGGAGADRLEGGNGTDSLSGGEADDTLRGGGGDDVLSGDGGNDVLTGHAGDDSLNGGEGADELYGGNDNDTLNGGAGPDRLEGENGADSLSGGAANDTLRGGEGADILAGDGGNDVLAGQTGDDSLRGGDGADRLYGGDDDDTLHGGSAADRLEGGNGADSLLGDGGNDTLTGGAGADIFAVTLSGGADRITDFAIGEDRLDLSAHGVTTLAQALAFGSQVGNRTIFTMPDGTSVTLQPGVLANMTAAEFILTPDTAPTDIAFATGGTLLSGGRGVGIVQATDPNLGDTITLTVDDDRFEFLFGAILTLKADATPLEDSTEDTVTLTITATDSLGLTYSEVFVVDVLTPGVDPGNLTIPENRGVGATVGVWTETGFAAVGDLVWEVLTPGVPFAFDGNRLITTEVLDYETAASHDITVRVTDAGTDRVVERSVTITVEDQTDTNLNQTLTRDVTGADGVNPGEAGEALNEAPFTALDNPVGTVLPDFVTWSSVVTGGNGAGGATGGAGGDAAALVAGAGAQTGVPDQITQDIFTLNLATQGGDGGNGTVGAGGQGGAATSTVEVWDSAFTADMTLTFNIQAAGGDGGDGAAGAGGDGGAAHARFDFISTFAAGGMNAVFDLVAIGGAGGASTGAAAGAGGHATAEITAIRFGLFAPDNDDTLVRLEATATGGAGSTRGDATIIFANNLISLSNGNDSLALATYFDGETHTLEFFTNEFYGDAGTDQLDLSGVYGGFGATVDLTTNSLRLGASLSNFIHSFEHFVGTESADVFIDAGDPQVYRGGSGDDVFVFAPGGGHDSLADFTQGDDLVDVQAYGFADFAALTIVYGGGVVPGDPAYAVVVLDGGSSLSITLPDTLARLTTSDFLI</sequence>
<evidence type="ECO:0000259" key="4">
    <source>
        <dbReference type="PROSITE" id="PS50268"/>
    </source>
</evidence>
<evidence type="ECO:0000256" key="2">
    <source>
        <dbReference type="ARBA" id="ARBA00022525"/>
    </source>
</evidence>
<protein>
    <recommendedName>
        <fullName evidence="4">Cadherin domain-containing protein</fullName>
    </recommendedName>
</protein>
<dbReference type="CDD" id="cd11304">
    <property type="entry name" value="Cadherin_repeat"/>
    <property type="match status" value="1"/>
</dbReference>
<gene>
    <name evidence="5" type="ORF">R9Z33_19485</name>
</gene>
<dbReference type="InterPro" id="IPR015919">
    <property type="entry name" value="Cadherin-like_sf"/>
</dbReference>
<name>A0ABZ0PFM2_9PROT</name>
<dbReference type="InterPro" id="IPR050557">
    <property type="entry name" value="RTX_toxin/Mannuronan_C5-epim"/>
</dbReference>
<dbReference type="InterPro" id="IPR018511">
    <property type="entry name" value="Hemolysin-typ_Ca-bd_CS"/>
</dbReference>
<dbReference type="PRINTS" id="PR00313">
    <property type="entry name" value="CABNDNGRPT"/>
</dbReference>
<dbReference type="RefSeq" id="WP_318648222.1">
    <property type="nucleotide sequence ID" value="NZ_CP137852.1"/>
</dbReference>
<dbReference type="InterPro" id="IPR001343">
    <property type="entry name" value="Hemolysn_Ca-bd"/>
</dbReference>
<reference evidence="5 6" key="1">
    <citation type="submission" date="2023-11" db="EMBL/GenBank/DDBJ databases">
        <title>Arctic aerobic anoxygenic photoheterotroph Sediminicoccus rosea KRV36 adapts its photosynthesis to long days of polar summer.</title>
        <authorList>
            <person name="Tomasch J."/>
            <person name="Kopejtka K."/>
            <person name="Bily T."/>
            <person name="Gardiner A.T."/>
            <person name="Gardian Z."/>
            <person name="Shivaramu S."/>
            <person name="Koblizek M."/>
            <person name="Engelhardt F."/>
            <person name="Kaftan D."/>
        </authorList>
    </citation>
    <scope>NUCLEOTIDE SEQUENCE [LARGE SCALE GENOMIC DNA]</scope>
    <source>
        <strain evidence="5 6">R-30</strain>
    </source>
</reference>
<dbReference type="PANTHER" id="PTHR38340">
    <property type="entry name" value="S-LAYER PROTEIN"/>
    <property type="match status" value="1"/>
</dbReference>
<feature type="compositionally biased region" description="Gly residues" evidence="3">
    <location>
        <begin position="195"/>
        <end position="208"/>
    </location>
</feature>
<accession>A0ABZ0PFM2</accession>